<feature type="domain" description="ABC transmembrane type-2" evidence="9">
    <location>
        <begin position="137"/>
        <end position="365"/>
    </location>
</feature>
<evidence type="ECO:0000259" key="9">
    <source>
        <dbReference type="PROSITE" id="PS51012"/>
    </source>
</evidence>
<evidence type="ECO:0000256" key="3">
    <source>
        <dbReference type="ARBA" id="ARBA00022448"/>
    </source>
</evidence>
<feature type="transmembrane region" description="Helical" evidence="8">
    <location>
        <begin position="16"/>
        <end position="34"/>
    </location>
</feature>
<evidence type="ECO:0000256" key="6">
    <source>
        <dbReference type="ARBA" id="ARBA00022989"/>
    </source>
</evidence>
<organism evidence="10 11">
    <name type="scientific">Chungangia koreensis</name>
    <dbReference type="NCBI Taxonomy" id="752657"/>
    <lineage>
        <taxon>Bacteria</taxon>
        <taxon>Bacillati</taxon>
        <taxon>Bacillota</taxon>
        <taxon>Bacilli</taxon>
        <taxon>Lactobacillales</taxon>
        <taxon>Chungangia</taxon>
    </lineage>
</organism>
<protein>
    <submittedName>
        <fullName evidence="10">ABC transporter permease</fullName>
    </submittedName>
</protein>
<feature type="transmembrane region" description="Helical" evidence="8">
    <location>
        <begin position="282"/>
        <end position="303"/>
    </location>
</feature>
<evidence type="ECO:0000256" key="7">
    <source>
        <dbReference type="ARBA" id="ARBA00023136"/>
    </source>
</evidence>
<dbReference type="InterPro" id="IPR013525">
    <property type="entry name" value="ABC2_TM"/>
</dbReference>
<evidence type="ECO:0000256" key="1">
    <source>
        <dbReference type="ARBA" id="ARBA00004651"/>
    </source>
</evidence>
<keyword evidence="4" id="KW-1003">Cell membrane</keyword>
<gene>
    <name evidence="10" type="ORF">ACFOZY_15150</name>
</gene>
<comment type="subcellular location">
    <subcellularLocation>
        <location evidence="1">Cell membrane</location>
        <topology evidence="1">Multi-pass membrane protein</topology>
    </subcellularLocation>
</comment>
<feature type="transmembrane region" description="Helical" evidence="8">
    <location>
        <begin position="216"/>
        <end position="239"/>
    </location>
</feature>
<proteinExistence type="inferred from homology"/>
<feature type="transmembrane region" description="Helical" evidence="8">
    <location>
        <begin position="251"/>
        <end position="275"/>
    </location>
</feature>
<comment type="similarity">
    <text evidence="2">Belongs to the ABC-2 integral membrane protein family.</text>
</comment>
<evidence type="ECO:0000256" key="5">
    <source>
        <dbReference type="ARBA" id="ARBA00022692"/>
    </source>
</evidence>
<evidence type="ECO:0000256" key="2">
    <source>
        <dbReference type="ARBA" id="ARBA00007783"/>
    </source>
</evidence>
<accession>A0ABV8X828</accession>
<evidence type="ECO:0000313" key="10">
    <source>
        <dbReference type="EMBL" id="MFC4411726.1"/>
    </source>
</evidence>
<dbReference type="Pfam" id="PF12698">
    <property type="entry name" value="ABC2_membrane_3"/>
    <property type="match status" value="1"/>
</dbReference>
<comment type="caution">
    <text evidence="10">The sequence shown here is derived from an EMBL/GenBank/DDBJ whole genome shotgun (WGS) entry which is preliminary data.</text>
</comment>
<dbReference type="PROSITE" id="PS51012">
    <property type="entry name" value="ABC_TM2"/>
    <property type="match status" value="1"/>
</dbReference>
<feature type="transmembrane region" description="Helical" evidence="8">
    <location>
        <begin position="344"/>
        <end position="362"/>
    </location>
</feature>
<dbReference type="Proteomes" id="UP001595817">
    <property type="component" value="Unassembled WGS sequence"/>
</dbReference>
<dbReference type="EMBL" id="JBHSEC010000022">
    <property type="protein sequence ID" value="MFC4411726.1"/>
    <property type="molecule type" value="Genomic_DNA"/>
</dbReference>
<evidence type="ECO:0000313" key="11">
    <source>
        <dbReference type="Proteomes" id="UP001595817"/>
    </source>
</evidence>
<dbReference type="PANTHER" id="PTHR30294">
    <property type="entry name" value="MEMBRANE COMPONENT OF ABC TRANSPORTER YHHJ-RELATED"/>
    <property type="match status" value="1"/>
</dbReference>
<feature type="transmembrane region" description="Helical" evidence="8">
    <location>
        <begin position="175"/>
        <end position="195"/>
    </location>
</feature>
<sequence>MIGILLTKFRLTARKPWSLIILTVLCIGFAFFMGGGEYTKVPVPVVSTLSKEETGEFLKELNRSDLFMFIETDEGTLRNDIKNGNNEAGLLLHETDFTVIASVKSSDVSLLQRFVVEHYNKRLQKDALLNSLPDEKKESAEMVWEKALTEPLFAVEKASFSSDKARVIDMHLQSLFGFSLFFVIYTVSFSIAAVLEEKRNLIWNRMVVSPVRKWEMYAGNLVYSFLIGYGQIVIIFLTFRYGAGVEFHGGFGRTLIVLIPYVLTIVALCMLLAGLTQSIRQYNAFIPILSVVMAMLGGAYWPIEIVTSDVMIFLSNFSPILYGMEALKGATLYGKSMQQLLEPLSILLLMAVLMMGLGINAMENRKR</sequence>
<dbReference type="InterPro" id="IPR047817">
    <property type="entry name" value="ABC2_TM_bact-type"/>
</dbReference>
<keyword evidence="7 8" id="KW-0472">Membrane</keyword>
<dbReference type="RefSeq" id="WP_378157002.1">
    <property type="nucleotide sequence ID" value="NZ_JBHSEC010000022.1"/>
</dbReference>
<keyword evidence="3" id="KW-0813">Transport</keyword>
<keyword evidence="6 8" id="KW-1133">Transmembrane helix</keyword>
<keyword evidence="11" id="KW-1185">Reference proteome</keyword>
<evidence type="ECO:0000256" key="4">
    <source>
        <dbReference type="ARBA" id="ARBA00022475"/>
    </source>
</evidence>
<keyword evidence="5 8" id="KW-0812">Transmembrane</keyword>
<reference evidence="11" key="1">
    <citation type="journal article" date="2019" name="Int. J. Syst. Evol. Microbiol.">
        <title>The Global Catalogue of Microorganisms (GCM) 10K type strain sequencing project: providing services to taxonomists for standard genome sequencing and annotation.</title>
        <authorList>
            <consortium name="The Broad Institute Genomics Platform"/>
            <consortium name="The Broad Institute Genome Sequencing Center for Infectious Disease"/>
            <person name="Wu L."/>
            <person name="Ma J."/>
        </authorList>
    </citation>
    <scope>NUCLEOTIDE SEQUENCE [LARGE SCALE GENOMIC DNA]</scope>
    <source>
        <strain evidence="11">CCUG 59778</strain>
    </source>
</reference>
<dbReference type="InterPro" id="IPR051449">
    <property type="entry name" value="ABC-2_transporter_component"/>
</dbReference>
<name>A0ABV8X828_9LACT</name>
<evidence type="ECO:0000256" key="8">
    <source>
        <dbReference type="SAM" id="Phobius"/>
    </source>
</evidence>
<dbReference type="PANTHER" id="PTHR30294:SF45">
    <property type="entry name" value="LINEARMYCIN RESISTANCE PERMEASE PROTEIN LNRN"/>
    <property type="match status" value="1"/>
</dbReference>